<keyword evidence="6" id="KW-1185">Reference proteome</keyword>
<dbReference type="GO" id="GO:0008233">
    <property type="term" value="F:peptidase activity"/>
    <property type="evidence" value="ECO:0007669"/>
    <property type="project" value="UniProtKB-KW"/>
</dbReference>
<dbReference type="InterPro" id="IPR032525">
    <property type="entry name" value="Peptidase_U32_C"/>
</dbReference>
<dbReference type="PANTHER" id="PTHR30217:SF6">
    <property type="entry name" value="TRNA HYDROXYLATION PROTEIN P"/>
    <property type="match status" value="1"/>
</dbReference>
<feature type="domain" description="Peptidase family U32 C-terminal" evidence="4">
    <location>
        <begin position="309"/>
        <end position="390"/>
    </location>
</feature>
<dbReference type="EMBL" id="AP024412">
    <property type="protein sequence ID" value="BCR35631.1"/>
    <property type="molecule type" value="Genomic_DNA"/>
</dbReference>
<dbReference type="GO" id="GO:0006508">
    <property type="term" value="P:proteolysis"/>
    <property type="evidence" value="ECO:0007669"/>
    <property type="project" value="UniProtKB-KW"/>
</dbReference>
<dbReference type="AlphaFoldDB" id="A0A7U9XUF3"/>
<evidence type="ECO:0000313" key="5">
    <source>
        <dbReference type="EMBL" id="BCR35631.1"/>
    </source>
</evidence>
<reference evidence="5" key="1">
    <citation type="submission" date="2021-01" db="EMBL/GenBank/DDBJ databases">
        <title>Draft genome sequence of Acholeplasmataceae bacterium strain Mahy22.</title>
        <authorList>
            <person name="Watanabe M."/>
            <person name="Kojima H."/>
            <person name="Fukui M."/>
        </authorList>
    </citation>
    <scope>NUCLEOTIDE SEQUENCE</scope>
    <source>
        <strain evidence="5">Mahy22</strain>
    </source>
</reference>
<proteinExistence type="inferred from homology"/>
<evidence type="ECO:0000313" key="6">
    <source>
        <dbReference type="Proteomes" id="UP000620133"/>
    </source>
</evidence>
<keyword evidence="2" id="KW-0378">Hydrolase</keyword>
<evidence type="ECO:0000259" key="4">
    <source>
        <dbReference type="Pfam" id="PF16325"/>
    </source>
</evidence>
<dbReference type="RefSeq" id="WP_176238476.1">
    <property type="nucleotide sequence ID" value="NZ_AP024412.1"/>
</dbReference>
<dbReference type="InterPro" id="IPR051454">
    <property type="entry name" value="RNA/ubiquinone_mod_enzymes"/>
</dbReference>
<dbReference type="Pfam" id="PF01136">
    <property type="entry name" value="Peptidase_U32"/>
    <property type="match status" value="1"/>
</dbReference>
<sequence>MVELLAPAGDLEKLKIALLYGADAVFIGGVDFSLRARASNFEIKDIKEACDFAHQRGKKVYITTNIIPHNEDLIGVLEYLKDLESVKVDAIISASPYIIDQALEHTNLEVHLSTQQSAYNTESVNYWFHKGVKRVVLARELAKDQIKSLTAKTKADVEVFIHGGMCMSFSGRCSLSDNMTDRDANRGGCAHSCRWNYELVENDKKVSDEMFSMSSKDLEALEQIPFLIDANVSSLKIEGRMKSLHYIATVVSTYRQLIDTYEKEKSIVDFAPYYVDLMKAENRLTSHGYLEGLPGVDEQLFNHRSEKPSQLFIGLGIDYDHTNKIATIEQRNHFKIGSHIEVFNPSGKKFEFILEEMYDDLDQPLDTARHPKQILKIKVDQEIEPYAMIRRAV</sequence>
<evidence type="ECO:0000256" key="2">
    <source>
        <dbReference type="ARBA" id="ARBA00022801"/>
    </source>
</evidence>
<dbReference type="Pfam" id="PF16325">
    <property type="entry name" value="Peptidase_U32_C"/>
    <property type="match status" value="1"/>
</dbReference>
<name>A0A7U9XUF3_9MOLU</name>
<evidence type="ECO:0000256" key="1">
    <source>
        <dbReference type="ARBA" id="ARBA00022670"/>
    </source>
</evidence>
<dbReference type="Proteomes" id="UP000620133">
    <property type="component" value="Chromosome"/>
</dbReference>
<evidence type="ECO:0000256" key="3">
    <source>
        <dbReference type="ARBA" id="ARBA00038374"/>
    </source>
</evidence>
<dbReference type="InterPro" id="IPR001539">
    <property type="entry name" value="Peptidase_U32"/>
</dbReference>
<keyword evidence="1" id="KW-0645">Protease</keyword>
<organism evidence="5 6">
    <name type="scientific">Mariniplasma anaerobium</name>
    <dbReference type="NCBI Taxonomy" id="2735436"/>
    <lineage>
        <taxon>Bacteria</taxon>
        <taxon>Bacillati</taxon>
        <taxon>Mycoplasmatota</taxon>
        <taxon>Mollicutes</taxon>
        <taxon>Acholeplasmatales</taxon>
        <taxon>Acholeplasmataceae</taxon>
        <taxon>Mariniplasma</taxon>
    </lineage>
</organism>
<accession>A0A7U9XUF3</accession>
<dbReference type="KEGG" id="manr:MPAN_005240"/>
<protein>
    <submittedName>
        <fullName evidence="5">U32 family peptidase</fullName>
    </submittedName>
</protein>
<dbReference type="PANTHER" id="PTHR30217">
    <property type="entry name" value="PEPTIDASE U32 FAMILY"/>
    <property type="match status" value="1"/>
</dbReference>
<dbReference type="Gene3D" id="2.40.30.10">
    <property type="entry name" value="Translation factors"/>
    <property type="match status" value="1"/>
</dbReference>
<gene>
    <name evidence="5" type="ORF">MPAN_005240</name>
</gene>
<comment type="similarity">
    <text evidence="3">Belongs to the peptidase U32 family.</text>
</comment>